<evidence type="ECO:0000313" key="2">
    <source>
        <dbReference type="Proteomes" id="UP000327157"/>
    </source>
</evidence>
<reference evidence="1 2" key="2">
    <citation type="submission" date="2019-11" db="EMBL/GenBank/DDBJ databases">
        <title>A de novo genome assembly of a pear dwarfing rootstock.</title>
        <authorList>
            <person name="Wang F."/>
            <person name="Wang J."/>
            <person name="Li S."/>
            <person name="Zhang Y."/>
            <person name="Fang M."/>
            <person name="Ma L."/>
            <person name="Zhao Y."/>
            <person name="Jiang S."/>
        </authorList>
    </citation>
    <scope>NUCLEOTIDE SEQUENCE [LARGE SCALE GENOMIC DNA]</scope>
    <source>
        <strain evidence="1">S2</strain>
        <tissue evidence="1">Leaf</tissue>
    </source>
</reference>
<keyword evidence="1" id="KW-0808">Transferase</keyword>
<proteinExistence type="predicted"/>
<organism evidence="1 2">
    <name type="scientific">Pyrus ussuriensis x Pyrus communis</name>
    <dbReference type="NCBI Taxonomy" id="2448454"/>
    <lineage>
        <taxon>Eukaryota</taxon>
        <taxon>Viridiplantae</taxon>
        <taxon>Streptophyta</taxon>
        <taxon>Embryophyta</taxon>
        <taxon>Tracheophyta</taxon>
        <taxon>Spermatophyta</taxon>
        <taxon>Magnoliopsida</taxon>
        <taxon>eudicotyledons</taxon>
        <taxon>Gunneridae</taxon>
        <taxon>Pentapetalae</taxon>
        <taxon>rosids</taxon>
        <taxon>fabids</taxon>
        <taxon>Rosales</taxon>
        <taxon>Rosaceae</taxon>
        <taxon>Amygdaloideae</taxon>
        <taxon>Maleae</taxon>
        <taxon>Pyrus</taxon>
    </lineage>
</organism>
<keyword evidence="1" id="KW-0675">Receptor</keyword>
<keyword evidence="1" id="KW-0418">Kinase</keyword>
<dbReference type="AlphaFoldDB" id="A0A5N5EU69"/>
<reference evidence="1 2" key="1">
    <citation type="submission" date="2019-09" db="EMBL/GenBank/DDBJ databases">
        <authorList>
            <person name="Ou C."/>
        </authorList>
    </citation>
    <scope>NUCLEOTIDE SEQUENCE [LARGE SCALE GENOMIC DNA]</scope>
    <source>
        <strain evidence="1">S2</strain>
        <tissue evidence="1">Leaf</tissue>
    </source>
</reference>
<gene>
    <name evidence="1" type="ORF">D8674_042072</name>
</gene>
<dbReference type="Proteomes" id="UP000327157">
    <property type="component" value="Unassembled WGS sequence"/>
</dbReference>
<evidence type="ECO:0000313" key="1">
    <source>
        <dbReference type="EMBL" id="KAB2594568.1"/>
    </source>
</evidence>
<dbReference type="GO" id="GO:0016301">
    <property type="term" value="F:kinase activity"/>
    <property type="evidence" value="ECO:0007669"/>
    <property type="project" value="UniProtKB-KW"/>
</dbReference>
<keyword evidence="2" id="KW-1185">Reference proteome</keyword>
<sequence>MLILIPRTPCIQYLQLSELPEKSRNDAGEQLEQTTNFWRDGVAEVIVLEVKASESSSFQCGRTEPSNRLDCRLSSVTLVSVTASKAWPLTEVEGCIPGAKDGHAINHNFSFRGKQGQPIHFISS</sequence>
<comment type="caution">
    <text evidence="1">The sequence shown here is derived from an EMBL/GenBank/DDBJ whole genome shotgun (WGS) entry which is preliminary data.</text>
</comment>
<accession>A0A5N5EU69</accession>
<protein>
    <submittedName>
        <fullName evidence="1">LRR receptor-like serine/threonine-protein kinase</fullName>
    </submittedName>
</protein>
<name>A0A5N5EU69_9ROSA</name>
<dbReference type="EMBL" id="SMOL01000784">
    <property type="protein sequence ID" value="KAB2594568.1"/>
    <property type="molecule type" value="Genomic_DNA"/>
</dbReference>